<name>A0A562KA93_9FLAO</name>
<dbReference type="RefSeq" id="WP_133609318.1">
    <property type="nucleotide sequence ID" value="NZ_SNZC01000002.1"/>
</dbReference>
<dbReference type="InterPro" id="IPR001915">
    <property type="entry name" value="Peptidase_M48"/>
</dbReference>
<dbReference type="Gene3D" id="3.30.2010.10">
    <property type="entry name" value="Metalloproteases ('zincins'), catalytic domain"/>
    <property type="match status" value="1"/>
</dbReference>
<dbReference type="GO" id="GO:0051603">
    <property type="term" value="P:proteolysis involved in protein catabolic process"/>
    <property type="evidence" value="ECO:0007669"/>
    <property type="project" value="TreeGrafter"/>
</dbReference>
<dbReference type="InterPro" id="IPR051156">
    <property type="entry name" value="Mito/Outer_Membr_Metalloprot"/>
</dbReference>
<reference evidence="8 9" key="1">
    <citation type="journal article" date="2015" name="Stand. Genomic Sci.">
        <title>Genomic Encyclopedia of Bacterial and Archaeal Type Strains, Phase III: the genomes of soil and plant-associated and newly described type strains.</title>
        <authorList>
            <person name="Whitman W.B."/>
            <person name="Woyke T."/>
            <person name="Klenk H.P."/>
            <person name="Zhou Y."/>
            <person name="Lilburn T.G."/>
            <person name="Beck B.J."/>
            <person name="De Vos P."/>
            <person name="Vandamme P."/>
            <person name="Eisen J.A."/>
            <person name="Garrity G."/>
            <person name="Hugenholtz P."/>
            <person name="Kyrpides N.C."/>
        </authorList>
    </citation>
    <scope>NUCLEOTIDE SEQUENCE [LARGE SCALE GENOMIC DNA]</scope>
    <source>
        <strain evidence="8 9">CGMCC 1.6844</strain>
    </source>
</reference>
<gene>
    <name evidence="8" type="ORF">IP97_02472</name>
</gene>
<feature type="domain" description="Peptidase M48" evidence="7">
    <location>
        <begin position="114"/>
        <end position="315"/>
    </location>
</feature>
<evidence type="ECO:0000259" key="7">
    <source>
        <dbReference type="Pfam" id="PF01435"/>
    </source>
</evidence>
<evidence type="ECO:0000256" key="2">
    <source>
        <dbReference type="ARBA" id="ARBA00022723"/>
    </source>
</evidence>
<dbReference type="GO" id="GO:0046872">
    <property type="term" value="F:metal ion binding"/>
    <property type="evidence" value="ECO:0007669"/>
    <property type="project" value="UniProtKB-KW"/>
</dbReference>
<dbReference type="Proteomes" id="UP000315312">
    <property type="component" value="Unassembled WGS sequence"/>
</dbReference>
<evidence type="ECO:0000313" key="9">
    <source>
        <dbReference type="Proteomes" id="UP000315312"/>
    </source>
</evidence>
<keyword evidence="4 6" id="KW-0862">Zinc</keyword>
<keyword evidence="2" id="KW-0479">Metal-binding</keyword>
<accession>A0A562KA93</accession>
<evidence type="ECO:0000256" key="3">
    <source>
        <dbReference type="ARBA" id="ARBA00022801"/>
    </source>
</evidence>
<keyword evidence="3 6" id="KW-0378">Hydrolase</keyword>
<organism evidence="8 9">
    <name type="scientific">Flavobacterium cheniae</name>
    <dbReference type="NCBI Taxonomy" id="295428"/>
    <lineage>
        <taxon>Bacteria</taxon>
        <taxon>Pseudomonadati</taxon>
        <taxon>Bacteroidota</taxon>
        <taxon>Flavobacteriia</taxon>
        <taxon>Flavobacteriales</taxon>
        <taxon>Flavobacteriaceae</taxon>
        <taxon>Flavobacterium</taxon>
    </lineage>
</organism>
<dbReference type="OrthoDB" id="910748at2"/>
<keyword evidence="1 6" id="KW-0645">Protease</keyword>
<evidence type="ECO:0000256" key="5">
    <source>
        <dbReference type="ARBA" id="ARBA00023049"/>
    </source>
</evidence>
<dbReference type="EMBL" id="VLKM01000013">
    <property type="protein sequence ID" value="TWH92317.1"/>
    <property type="molecule type" value="Genomic_DNA"/>
</dbReference>
<comment type="cofactor">
    <cofactor evidence="6">
        <name>Zn(2+)</name>
        <dbReference type="ChEBI" id="CHEBI:29105"/>
    </cofactor>
    <text evidence="6">Binds 1 zinc ion per subunit.</text>
</comment>
<keyword evidence="9" id="KW-1185">Reference proteome</keyword>
<proteinExistence type="inferred from homology"/>
<evidence type="ECO:0000256" key="6">
    <source>
        <dbReference type="RuleBase" id="RU003983"/>
    </source>
</evidence>
<evidence type="ECO:0000256" key="1">
    <source>
        <dbReference type="ARBA" id="ARBA00022670"/>
    </source>
</evidence>
<dbReference type="AlphaFoldDB" id="A0A562KA93"/>
<evidence type="ECO:0000313" key="8">
    <source>
        <dbReference type="EMBL" id="TWH92317.1"/>
    </source>
</evidence>
<dbReference type="PANTHER" id="PTHR22726">
    <property type="entry name" value="METALLOENDOPEPTIDASE OMA1"/>
    <property type="match status" value="1"/>
</dbReference>
<dbReference type="GO" id="GO:0016020">
    <property type="term" value="C:membrane"/>
    <property type="evidence" value="ECO:0007669"/>
    <property type="project" value="TreeGrafter"/>
</dbReference>
<protein>
    <submittedName>
        <fullName evidence="8">Peptidase M48-like protein</fullName>
    </submittedName>
</protein>
<comment type="caution">
    <text evidence="8">The sequence shown here is derived from an EMBL/GenBank/DDBJ whole genome shotgun (WGS) entry which is preliminary data.</text>
</comment>
<dbReference type="Pfam" id="PF01435">
    <property type="entry name" value="Peptidase_M48"/>
    <property type="match status" value="1"/>
</dbReference>
<dbReference type="GO" id="GO:0004222">
    <property type="term" value="F:metalloendopeptidase activity"/>
    <property type="evidence" value="ECO:0007669"/>
    <property type="project" value="InterPro"/>
</dbReference>
<comment type="similarity">
    <text evidence="6">Belongs to the peptidase M48 family.</text>
</comment>
<sequence>MNAKSFYTIIFSCFFQFLFCQEYILLDTLNNEGFKKDLELFYLNQTRKTEILINQISDSKVKAELREIFVEKKSNFLDEIKNGKFVYHKEISPLIERIFSDIKKNNSSENFNDIKIVLALDEEFNAYNYGEGIVVLNLPLVLNVNDELELSFIICHEIAHQKLDHVFNSVEAYLKKGNSKEMIEKARELKKIKYNRSGIAKAEVKKFVYHNRRFSRDKEHQADSLGFIYFSKTNPKYLLKSTEALANLKYIDKEKDSLTKKDYHVIFENTTIVFQDEWLDTEDFSDYNYQRNAKFWNVDSLRTHPDIDVRVAYLKDKFKITEFQISEYYKLDYLILKSKSKYDEIFMLYYLKEYGKSLYKTMILLKTDKENPILKKMMYDNLRLISEYKIQYKLNQYLETVSPYHSESYNMFLSFIRNLRKTTLDQILKIYEY</sequence>
<dbReference type="PANTHER" id="PTHR22726:SF1">
    <property type="entry name" value="METALLOENDOPEPTIDASE OMA1, MITOCHONDRIAL"/>
    <property type="match status" value="1"/>
</dbReference>
<evidence type="ECO:0000256" key="4">
    <source>
        <dbReference type="ARBA" id="ARBA00022833"/>
    </source>
</evidence>
<keyword evidence="5 6" id="KW-0482">Metalloprotease</keyword>